<evidence type="ECO:0000313" key="2">
    <source>
        <dbReference type="Proteomes" id="UP000307378"/>
    </source>
</evidence>
<evidence type="ECO:0000313" key="1">
    <source>
        <dbReference type="EMBL" id="THV39340.1"/>
    </source>
</evidence>
<dbReference type="AlphaFoldDB" id="A0A4S8Q5I0"/>
<sequence>MAEDVNNLVLEHLRAIRSDLRDMRDTMAEQRQRLTRMEIGLAGLRRDQGADAGGVAEMGLRIDRLVEQVRRIEHRLDLAD</sequence>
<name>A0A4S8Q5I0_9HYPH</name>
<dbReference type="RefSeq" id="WP_136538271.1">
    <property type="nucleotide sequence ID" value="NZ_STGU01000001.1"/>
</dbReference>
<gene>
    <name evidence="1" type="ORF">FAA86_02975</name>
</gene>
<protein>
    <submittedName>
        <fullName evidence="1">Uncharacterized protein</fullName>
    </submittedName>
</protein>
<comment type="caution">
    <text evidence="1">The sequence shown here is derived from an EMBL/GenBank/DDBJ whole genome shotgun (WGS) entry which is preliminary data.</text>
</comment>
<organism evidence="1 2">
    <name type="scientific">Rhizobium rosettiformans W3</name>
    <dbReference type="NCBI Taxonomy" id="538378"/>
    <lineage>
        <taxon>Bacteria</taxon>
        <taxon>Pseudomonadati</taxon>
        <taxon>Pseudomonadota</taxon>
        <taxon>Alphaproteobacteria</taxon>
        <taxon>Hyphomicrobiales</taxon>
        <taxon>Rhizobiaceae</taxon>
        <taxon>Rhizobium/Agrobacterium group</taxon>
        <taxon>Rhizobium</taxon>
    </lineage>
</organism>
<accession>A0A4S8Q5I0</accession>
<proteinExistence type="predicted"/>
<dbReference type="EMBL" id="STGU01000001">
    <property type="protein sequence ID" value="THV39340.1"/>
    <property type="molecule type" value="Genomic_DNA"/>
</dbReference>
<dbReference type="Proteomes" id="UP000307378">
    <property type="component" value="Unassembled WGS sequence"/>
</dbReference>
<reference evidence="1 2" key="1">
    <citation type="submission" date="2019-04" db="EMBL/GenBank/DDBJ databases">
        <title>genome sequence of strain W3.</title>
        <authorList>
            <person name="Gao J."/>
            <person name="Sun J."/>
        </authorList>
    </citation>
    <scope>NUCLEOTIDE SEQUENCE [LARGE SCALE GENOMIC DNA]</scope>
    <source>
        <strain evidence="1 2">W3</strain>
    </source>
</reference>